<keyword evidence="9" id="KW-0378">Hydrolase</keyword>
<dbReference type="RefSeq" id="WP_014552575.1">
    <property type="nucleotide sequence ID" value="NC_017455.1"/>
</dbReference>
<feature type="active site" description="Proton donor" evidence="4">
    <location>
        <position position="498"/>
    </location>
</feature>
<dbReference type="PANTHER" id="PTHR11051">
    <property type="entry name" value="GLYCOSYL HYDROLASE-RELATED"/>
    <property type="match status" value="1"/>
</dbReference>
<feature type="binding site" evidence="5">
    <location>
        <begin position="358"/>
        <end position="359"/>
    </location>
    <ligand>
        <name>substrate</name>
    </ligand>
</feature>
<dbReference type="InterPro" id="IPR012341">
    <property type="entry name" value="6hp_glycosidase-like_sf"/>
</dbReference>
<dbReference type="CAZy" id="GH65">
    <property type="family name" value="Glycoside Hydrolase Family 65"/>
</dbReference>
<dbReference type="PIRSF" id="PIRSF036289">
    <property type="entry name" value="Glycosyl_hydrolase_malt_phosph"/>
    <property type="match status" value="1"/>
</dbReference>
<dbReference type="Pfam" id="PF03632">
    <property type="entry name" value="Glyco_hydro_65m"/>
    <property type="match status" value="1"/>
</dbReference>
<dbReference type="eggNOG" id="COG1554">
    <property type="taxonomic scope" value="Bacteria"/>
</dbReference>
<gene>
    <name evidence="9" type="ordered locus">Hprae_0387</name>
</gene>
<dbReference type="Proteomes" id="UP000006866">
    <property type="component" value="Chromosome"/>
</dbReference>
<evidence type="ECO:0000259" key="7">
    <source>
        <dbReference type="Pfam" id="PF03633"/>
    </source>
</evidence>
<dbReference type="SUPFAM" id="SSF74650">
    <property type="entry name" value="Galactose mutarotase-like"/>
    <property type="match status" value="1"/>
</dbReference>
<feature type="binding site" evidence="5">
    <location>
        <begin position="609"/>
        <end position="610"/>
    </location>
    <ligand>
        <name>substrate</name>
    </ligand>
</feature>
<protein>
    <submittedName>
        <fullName evidence="9">Glycoside hydrolase family 65 central catalytic</fullName>
    </submittedName>
</protein>
<dbReference type="Gene3D" id="2.60.420.10">
    <property type="entry name" value="Maltose phosphorylase, domain 3"/>
    <property type="match status" value="1"/>
</dbReference>
<dbReference type="STRING" id="572479.Hprae_0387"/>
<dbReference type="InterPro" id="IPR005195">
    <property type="entry name" value="Glyco_hydro_65_M"/>
</dbReference>
<dbReference type="GO" id="GO:0030246">
    <property type="term" value="F:carbohydrate binding"/>
    <property type="evidence" value="ECO:0007669"/>
    <property type="project" value="InterPro"/>
</dbReference>
<dbReference type="GO" id="GO:0004553">
    <property type="term" value="F:hydrolase activity, hydrolyzing O-glycosyl compounds"/>
    <property type="evidence" value="ECO:0007669"/>
    <property type="project" value="TreeGrafter"/>
</dbReference>
<dbReference type="PANTHER" id="PTHR11051:SF8">
    <property type="entry name" value="PROTEIN-GLUCOSYLGALACTOSYLHYDROXYLYSINE GLUCOSIDASE"/>
    <property type="match status" value="1"/>
</dbReference>
<dbReference type="InterPro" id="IPR017045">
    <property type="entry name" value="Malt_Pase/Glycosyl_Hdrlase"/>
</dbReference>
<keyword evidence="3" id="KW-0808">Transferase</keyword>
<sequence length="772" mass="89773">MIKNHFNKEIRKLISASEWLIVRKEYKPEENLAYESLFGLANGKMGNRAAFAEGGNKKTLPANYIHGVFDKSEAFMRELVNTPNWIDLKMYFLREPFGIGDKKELNNFISVLDLKKGILFRSYIITTESGRKTKIEKIKFLSRSNKSLAAIRTYITPLNYGGLFEFENRIDATITNFADFPRFKVKHLNTLELNNLQGKGAFVKSQTRDFGLEIGTAVSVDVKKNTGEDCLKSKHFRTFGEIACEFFDLEIAENETVMIDKLAAITTERETSNVYQSCLEKINKFKKVGFKEELNSHIKEYNQLWEKADLVIEGDSKMQQALRYNIFQLMSTPSPEDNQTNIGAKLLHGEEYGGHAFWDTELFVLPFFNWVFPNIAQNLVEYRYNLLEKAKENAEINGYQGAKYPWESADTGEEECPAWTIEPDGTCYRCYVADYEHHVTAAVTMGMVNYVKTTDDQEFMKNKGIYILVETAKFWLSRLTFNEEKDFYEILKVTGPDEWHEPVDNNAYTNHLAKWNIDYALEKLRKYKKENEDFYQKIIKNCELELGFEQKWQKISQKIYTVAEQGLIEQFEGYFNLEDVLIKKWDENKMPLMPKELKGKPKNEISILKQADVIMLMFLLENKFDLETQRLNFDYYEKRTLHRSSLSPSIHCLMGLRVGDTKRAYDYLERSAYVDLDNNQGNTREGIHAASAGGSWQAVVFGYCGMKIAKDGMLSFEPNLPTNWSKVKYSITWKGQLIDVLIKKDKIDLSYRKRVPTKKIKYKFKDEIKFVN</sequence>
<proteinExistence type="inferred from homology"/>
<dbReference type="InterPro" id="IPR008928">
    <property type="entry name" value="6-hairpin_glycosidase_sf"/>
</dbReference>
<evidence type="ECO:0000259" key="8">
    <source>
        <dbReference type="Pfam" id="PF03636"/>
    </source>
</evidence>
<dbReference type="GO" id="GO:0005975">
    <property type="term" value="P:carbohydrate metabolic process"/>
    <property type="evidence" value="ECO:0007669"/>
    <property type="project" value="InterPro"/>
</dbReference>
<evidence type="ECO:0000313" key="9">
    <source>
        <dbReference type="EMBL" id="ADO76542.1"/>
    </source>
</evidence>
<feature type="domain" description="Glycoside hydrolase family 65 N-terminal" evidence="8">
    <location>
        <begin position="24"/>
        <end position="269"/>
    </location>
</feature>
<accession>E3DNK4</accession>
<dbReference type="Pfam" id="PF03636">
    <property type="entry name" value="Glyco_hydro_65N"/>
    <property type="match status" value="1"/>
</dbReference>
<keyword evidence="2" id="KW-0328">Glycosyltransferase</keyword>
<evidence type="ECO:0000313" key="10">
    <source>
        <dbReference type="Proteomes" id="UP000006866"/>
    </source>
</evidence>
<evidence type="ECO:0000256" key="5">
    <source>
        <dbReference type="PIRSR" id="PIRSR036289-51"/>
    </source>
</evidence>
<evidence type="ECO:0000256" key="4">
    <source>
        <dbReference type="PIRSR" id="PIRSR036289-50"/>
    </source>
</evidence>
<reference evidence="9 10" key="2">
    <citation type="journal article" date="2011" name="Stand. Genomic Sci.">
        <title>Complete genome sequence of the extremely halophilic Halanaerobium praevalens type strain (GSL).</title>
        <authorList>
            <person name="Ivanova N."/>
            <person name="Sikorski J."/>
            <person name="Chertkov O."/>
            <person name="Nolan M."/>
            <person name="Lucas S."/>
            <person name="Hammon N."/>
            <person name="Deshpande S."/>
            <person name="Cheng J.F."/>
            <person name="Tapia R."/>
            <person name="Han C."/>
            <person name="Goodwin L."/>
            <person name="Pitluck S."/>
            <person name="Huntemann M."/>
            <person name="Liolios K."/>
            <person name="Pagani I."/>
            <person name="Mavromatis K."/>
            <person name="Ovchinikova G."/>
            <person name="Pati A."/>
            <person name="Chen A."/>
            <person name="Palaniappan K."/>
            <person name="Land M."/>
            <person name="Hauser L."/>
            <person name="Brambilla E.M."/>
            <person name="Kannan K.P."/>
            <person name="Rohde M."/>
            <person name="Tindall B.J."/>
            <person name="Goker M."/>
            <person name="Detter J.C."/>
            <person name="Woyke T."/>
            <person name="Bristow J."/>
            <person name="Eisen J.A."/>
            <person name="Markowitz V."/>
            <person name="Hugenholtz P."/>
            <person name="Kyrpides N.C."/>
            <person name="Klenk H.P."/>
            <person name="Lapidus A."/>
        </authorList>
    </citation>
    <scope>NUCLEOTIDE SEQUENCE [LARGE SCALE GENOMIC DNA]</scope>
    <source>
        <strain evidence="10">ATCC 33744 / DSM 2228 / GSL</strain>
    </source>
</reference>
<dbReference type="Pfam" id="PF03633">
    <property type="entry name" value="Glyco_hydro_65C"/>
    <property type="match status" value="1"/>
</dbReference>
<dbReference type="AlphaFoldDB" id="E3DNK4"/>
<name>E3DNK4_HALPG</name>
<feature type="domain" description="Glycoside hydrolase family 65 central catalytic" evidence="6">
    <location>
        <begin position="323"/>
        <end position="697"/>
    </location>
</feature>
<dbReference type="OrthoDB" id="9758855at2"/>
<dbReference type="InterPro" id="IPR005194">
    <property type="entry name" value="Glyco_hydro_65_C"/>
</dbReference>
<reference evidence="10" key="1">
    <citation type="submission" date="2010-10" db="EMBL/GenBank/DDBJ databases">
        <title>The complete genome of Halanaerobium praevalens DSM 2228.</title>
        <authorList>
            <consortium name="US DOE Joint Genome Institute (JGI-PGF)"/>
            <person name="Lucas S."/>
            <person name="Copeland A."/>
            <person name="Lapidus A."/>
            <person name="Glavina del Rio T."/>
            <person name="Dalin E."/>
            <person name="Tice H."/>
            <person name="Bruce D."/>
            <person name="Goodwin L."/>
            <person name="Pitluck S."/>
            <person name="Kyrpides N."/>
            <person name="Mavromatis K."/>
            <person name="Ivanova N."/>
            <person name="Ovchinnikova G."/>
            <person name="Chertkov O."/>
            <person name="Detter J.C."/>
            <person name="Han C."/>
            <person name="Larimer F."/>
            <person name="Land M."/>
            <person name="Hauser L."/>
            <person name="Markowitz V."/>
            <person name="Cheng J.-F."/>
            <person name="Hugenholtz P."/>
            <person name="Woyke T."/>
            <person name="Wu D."/>
            <person name="Tindall B."/>
            <person name="Pomrenke H.G."/>
            <person name="Brambilla E."/>
            <person name="Klenk H.-P."/>
            <person name="Eisen J.A."/>
        </authorList>
    </citation>
    <scope>NUCLEOTIDE SEQUENCE [LARGE SCALE GENOMIC DNA]</scope>
    <source>
        <strain evidence="10">ATCC 33744 / DSM 2228 / GSL</strain>
    </source>
</reference>
<dbReference type="HOGENOM" id="CLU_006285_2_1_9"/>
<dbReference type="EMBL" id="CP002175">
    <property type="protein sequence ID" value="ADO76542.1"/>
    <property type="molecule type" value="Genomic_DNA"/>
</dbReference>
<evidence type="ECO:0000256" key="1">
    <source>
        <dbReference type="ARBA" id="ARBA00006768"/>
    </source>
</evidence>
<evidence type="ECO:0000259" key="6">
    <source>
        <dbReference type="Pfam" id="PF03632"/>
    </source>
</evidence>
<evidence type="ECO:0000256" key="2">
    <source>
        <dbReference type="ARBA" id="ARBA00022676"/>
    </source>
</evidence>
<dbReference type="InterPro" id="IPR011013">
    <property type="entry name" value="Gal_mutarotase_sf_dom"/>
</dbReference>
<feature type="domain" description="Glycoside hydrolase family 65 C-terminal" evidence="7">
    <location>
        <begin position="710"/>
        <end position="751"/>
    </location>
</feature>
<dbReference type="KEGG" id="hpk:Hprae_0387"/>
<organism evidence="9 10">
    <name type="scientific">Halanaerobium praevalens (strain ATCC 33744 / DSM 2228 / GSL)</name>
    <dbReference type="NCBI Taxonomy" id="572479"/>
    <lineage>
        <taxon>Bacteria</taxon>
        <taxon>Bacillati</taxon>
        <taxon>Bacillota</taxon>
        <taxon>Clostridia</taxon>
        <taxon>Halanaerobiales</taxon>
        <taxon>Halanaerobiaceae</taxon>
        <taxon>Halanaerobium</taxon>
    </lineage>
</organism>
<dbReference type="Gene3D" id="2.70.98.40">
    <property type="entry name" value="Glycoside hydrolase, family 65, N-terminal domain"/>
    <property type="match status" value="1"/>
</dbReference>
<dbReference type="InterPro" id="IPR037018">
    <property type="entry name" value="GH65_N"/>
</dbReference>
<evidence type="ECO:0000256" key="3">
    <source>
        <dbReference type="ARBA" id="ARBA00022679"/>
    </source>
</evidence>
<dbReference type="GO" id="GO:0016757">
    <property type="term" value="F:glycosyltransferase activity"/>
    <property type="evidence" value="ECO:0007669"/>
    <property type="project" value="UniProtKB-KW"/>
</dbReference>
<comment type="similarity">
    <text evidence="1">Belongs to the glycosyl hydrolase 65 family.</text>
</comment>
<dbReference type="Gene3D" id="1.50.10.10">
    <property type="match status" value="1"/>
</dbReference>
<dbReference type="InterPro" id="IPR005196">
    <property type="entry name" value="Glyco_hydro_65_N"/>
</dbReference>
<keyword evidence="10" id="KW-1185">Reference proteome</keyword>
<dbReference type="PATRIC" id="fig|572479.3.peg.392"/>
<dbReference type="SUPFAM" id="SSF48208">
    <property type="entry name" value="Six-hairpin glycosidases"/>
    <property type="match status" value="1"/>
</dbReference>